<reference evidence="1 2" key="1">
    <citation type="journal article" date="2020" name="ISME J.">
        <title>Uncovering the hidden diversity of litter-decomposition mechanisms in mushroom-forming fungi.</title>
        <authorList>
            <person name="Floudas D."/>
            <person name="Bentzer J."/>
            <person name="Ahren D."/>
            <person name="Johansson T."/>
            <person name="Persson P."/>
            <person name="Tunlid A."/>
        </authorList>
    </citation>
    <scope>NUCLEOTIDE SEQUENCE [LARGE SCALE GENOMIC DNA]</scope>
    <source>
        <strain evidence="1 2">CBS 101986</strain>
    </source>
</reference>
<dbReference type="SUPFAM" id="SSF81383">
    <property type="entry name" value="F-box domain"/>
    <property type="match status" value="1"/>
</dbReference>
<dbReference type="Proteomes" id="UP000567179">
    <property type="component" value="Unassembled WGS sequence"/>
</dbReference>
<dbReference type="Gene3D" id="3.80.10.10">
    <property type="entry name" value="Ribonuclease Inhibitor"/>
    <property type="match status" value="1"/>
</dbReference>
<dbReference type="AlphaFoldDB" id="A0A8H5B729"/>
<evidence type="ECO:0000313" key="2">
    <source>
        <dbReference type="Proteomes" id="UP000567179"/>
    </source>
</evidence>
<proteinExistence type="predicted"/>
<comment type="caution">
    <text evidence="1">The sequence shown here is derived from an EMBL/GenBank/DDBJ whole genome shotgun (WGS) entry which is preliminary data.</text>
</comment>
<evidence type="ECO:0008006" key="3">
    <source>
        <dbReference type="Google" id="ProtNLM"/>
    </source>
</evidence>
<dbReference type="OrthoDB" id="2884925at2759"/>
<sequence>MNTEPLSLVQDDDLRRKNTQHNACAPISKLPDELLSEIFLLLADLCPLKSWFTINLICERWRNVAVGTCSLWSKPPTYHHDLTVLMLERSKGADLHIHLSNIDSNATTTAIMGQVERIQSLSVMQPTELLESFFDILRTSPHRAARLESIRIHGPEDLDGASDLVPAISFRQLPRLCSLELSRVKFDWEVLPLPALTNLFLEEVEPYTKIPVFQLLERLSQMSYLENLKLTSTLFSPSGLGHIPSSLTTVALPHLSSLEIPYIDHQQLEVILSRMKLPRLRLLQIVIEYDDYSSLKTAISSTLMNGDFGACDVLVVTSDWLRLIPSTEDALAAIMSVGLEATFIHNSSYSWNVSVATKFLPDLSDKILSRVTQLVLHDMFPSDRLRHVFASHLPCLESIAVEDLAIRPLVNLLNTHTQHVPDTSIGIPFSNLKNITFDQRKCDQETWEEVLNCFRLRRNSGAPIQRLCLNKFVWPNNGVLASLNDLGIAVDHRVGPSYTWHAQD</sequence>
<dbReference type="SUPFAM" id="SSF52047">
    <property type="entry name" value="RNI-like"/>
    <property type="match status" value="1"/>
</dbReference>
<evidence type="ECO:0000313" key="1">
    <source>
        <dbReference type="EMBL" id="KAF5318004.1"/>
    </source>
</evidence>
<dbReference type="EMBL" id="JAACJJ010000031">
    <property type="protein sequence ID" value="KAF5318004.1"/>
    <property type="molecule type" value="Genomic_DNA"/>
</dbReference>
<gene>
    <name evidence="1" type="ORF">D9619_012270</name>
</gene>
<organism evidence="1 2">
    <name type="scientific">Psilocybe cf. subviscida</name>
    <dbReference type="NCBI Taxonomy" id="2480587"/>
    <lineage>
        <taxon>Eukaryota</taxon>
        <taxon>Fungi</taxon>
        <taxon>Dikarya</taxon>
        <taxon>Basidiomycota</taxon>
        <taxon>Agaricomycotina</taxon>
        <taxon>Agaricomycetes</taxon>
        <taxon>Agaricomycetidae</taxon>
        <taxon>Agaricales</taxon>
        <taxon>Agaricineae</taxon>
        <taxon>Strophariaceae</taxon>
        <taxon>Psilocybe</taxon>
    </lineage>
</organism>
<dbReference type="Gene3D" id="1.20.1280.50">
    <property type="match status" value="1"/>
</dbReference>
<dbReference type="InterPro" id="IPR032675">
    <property type="entry name" value="LRR_dom_sf"/>
</dbReference>
<accession>A0A8H5B729</accession>
<keyword evidence="2" id="KW-1185">Reference proteome</keyword>
<protein>
    <recommendedName>
        <fullName evidence="3">F-box domain-containing protein</fullName>
    </recommendedName>
</protein>
<dbReference type="InterPro" id="IPR036047">
    <property type="entry name" value="F-box-like_dom_sf"/>
</dbReference>
<name>A0A8H5B729_9AGAR</name>